<dbReference type="PANTHER" id="PTHR34501">
    <property type="entry name" value="PROTEIN YDDL-RELATED"/>
    <property type="match status" value="1"/>
</dbReference>
<keyword evidence="7" id="KW-0406">Ion transport</keyword>
<dbReference type="PANTHER" id="PTHR34501:SF9">
    <property type="entry name" value="MAJOR OUTER MEMBRANE PROTEIN P.IA"/>
    <property type="match status" value="1"/>
</dbReference>
<dbReference type="GO" id="GO:0034220">
    <property type="term" value="P:monoatomic ion transmembrane transport"/>
    <property type="evidence" value="ECO:0007669"/>
    <property type="project" value="InterPro"/>
</dbReference>
<dbReference type="PRINTS" id="PR00182">
    <property type="entry name" value="ECOLNEIPORIN"/>
</dbReference>
<evidence type="ECO:0000256" key="11">
    <source>
        <dbReference type="SAM" id="SignalP"/>
    </source>
</evidence>
<evidence type="ECO:0000256" key="9">
    <source>
        <dbReference type="ARBA" id="ARBA00023136"/>
    </source>
</evidence>
<dbReference type="InterPro" id="IPR033900">
    <property type="entry name" value="Gram_neg_porin_domain"/>
</dbReference>
<evidence type="ECO:0000256" key="5">
    <source>
        <dbReference type="ARBA" id="ARBA00022692"/>
    </source>
</evidence>
<evidence type="ECO:0000256" key="8">
    <source>
        <dbReference type="ARBA" id="ARBA00023114"/>
    </source>
</evidence>
<comment type="subcellular location">
    <subcellularLocation>
        <location evidence="1">Cell outer membrane</location>
        <topology evidence="1">Multi-pass membrane protein</topology>
    </subcellularLocation>
</comment>
<evidence type="ECO:0000256" key="1">
    <source>
        <dbReference type="ARBA" id="ARBA00004571"/>
    </source>
</evidence>
<evidence type="ECO:0000259" key="12">
    <source>
        <dbReference type="Pfam" id="PF13609"/>
    </source>
</evidence>
<keyword evidence="14" id="KW-1185">Reference proteome</keyword>
<keyword evidence="9" id="KW-0472">Membrane</keyword>
<reference evidence="13 14" key="1">
    <citation type="submission" date="2016-10" db="EMBL/GenBank/DDBJ databases">
        <authorList>
            <person name="de Groot N.N."/>
        </authorList>
    </citation>
    <scope>NUCLEOTIDE SEQUENCE [LARGE SCALE GENOMIC DNA]</scope>
    <source>
        <strain evidence="13 14">BH539</strain>
    </source>
</reference>
<dbReference type="GO" id="GO:0046930">
    <property type="term" value="C:pore complex"/>
    <property type="evidence" value="ECO:0007669"/>
    <property type="project" value="UniProtKB-KW"/>
</dbReference>
<dbReference type="CDD" id="cd00342">
    <property type="entry name" value="gram_neg_porins"/>
    <property type="match status" value="1"/>
</dbReference>
<sequence length="339" mass="36292">MKKTLLATAIAGAMVVSASASAATVYNQDGTKLDIYGNIQMVYTNINDAAGDSEDEITDNGTTFGFAAEHAITSDVTGYMKLEFDGIQADEKKTTGFDDGGDQAYVGAKGSFGDVRLGSYDQLIDDWIQDPITNNEYFDASDSTYDRTNDNNVGSIRETDKVTYTSPSFGGLQFAVGSQYKGDAEDENVTDSGEASFFGGAKYTVGAFSIAAVYDNLDTFDATTTPETDFGDQYGVTAQYTAGALRLSAKYEKFDDGSSAENDVDFAALGARYGYGMGDVYGAVQEVSYDESGRDDRTEVIVGGTYNISSAMYTYIEVANYDADEDAYDGVATGITYLF</sequence>
<dbReference type="GO" id="GO:0009279">
    <property type="term" value="C:cell outer membrane"/>
    <property type="evidence" value="ECO:0007669"/>
    <property type="project" value="UniProtKB-SubCell"/>
</dbReference>
<evidence type="ECO:0000313" key="14">
    <source>
        <dbReference type="Proteomes" id="UP000198641"/>
    </source>
</evidence>
<evidence type="ECO:0000256" key="10">
    <source>
        <dbReference type="ARBA" id="ARBA00023237"/>
    </source>
</evidence>
<keyword evidence="10" id="KW-0998">Cell outer membrane</keyword>
<gene>
    <name evidence="13" type="ORF">SAMN05216571_101192</name>
</gene>
<dbReference type="Proteomes" id="UP000198641">
    <property type="component" value="Unassembled WGS sequence"/>
</dbReference>
<dbReference type="GO" id="GO:0015288">
    <property type="term" value="F:porin activity"/>
    <property type="evidence" value="ECO:0007669"/>
    <property type="project" value="UniProtKB-KW"/>
</dbReference>
<feature type="domain" description="Porin" evidence="12">
    <location>
        <begin position="9"/>
        <end position="325"/>
    </location>
</feature>
<dbReference type="InterPro" id="IPR023614">
    <property type="entry name" value="Porin_dom_sf"/>
</dbReference>
<dbReference type="RefSeq" id="WP_092522178.1">
    <property type="nucleotide sequence ID" value="NZ_FNCI01000001.1"/>
</dbReference>
<proteinExistence type="predicted"/>
<dbReference type="Pfam" id="PF13609">
    <property type="entry name" value="Porin_4"/>
    <property type="match status" value="1"/>
</dbReference>
<dbReference type="Gene3D" id="2.40.160.10">
    <property type="entry name" value="Porin"/>
    <property type="match status" value="1"/>
</dbReference>
<evidence type="ECO:0000256" key="6">
    <source>
        <dbReference type="ARBA" id="ARBA00022729"/>
    </source>
</evidence>
<dbReference type="STRING" id="284577.SAMN05216571_101192"/>
<feature type="chain" id="PRO_5011551796" evidence="11">
    <location>
        <begin position="23"/>
        <end position="339"/>
    </location>
</feature>
<comment type="subunit">
    <text evidence="2">Homotrimer.</text>
</comment>
<evidence type="ECO:0000256" key="7">
    <source>
        <dbReference type="ARBA" id="ARBA00023065"/>
    </source>
</evidence>
<dbReference type="EMBL" id="FNCI01000001">
    <property type="protein sequence ID" value="SDF68155.1"/>
    <property type="molecule type" value="Genomic_DNA"/>
</dbReference>
<dbReference type="AlphaFoldDB" id="A0A1G7N244"/>
<keyword evidence="6 11" id="KW-0732">Signal</keyword>
<organism evidence="13 14">
    <name type="scientific">Onishia taeanensis</name>
    <dbReference type="NCBI Taxonomy" id="284577"/>
    <lineage>
        <taxon>Bacteria</taxon>
        <taxon>Pseudomonadati</taxon>
        <taxon>Pseudomonadota</taxon>
        <taxon>Gammaproteobacteria</taxon>
        <taxon>Oceanospirillales</taxon>
        <taxon>Halomonadaceae</taxon>
        <taxon>Onishia</taxon>
    </lineage>
</organism>
<protein>
    <submittedName>
        <fullName evidence="13">Outer membrane protein (Porin)</fullName>
    </submittedName>
</protein>
<name>A0A1G7N244_9GAMM</name>
<dbReference type="SUPFAM" id="SSF56935">
    <property type="entry name" value="Porins"/>
    <property type="match status" value="1"/>
</dbReference>
<keyword evidence="4" id="KW-1134">Transmembrane beta strand</keyword>
<keyword evidence="3" id="KW-0813">Transport</keyword>
<keyword evidence="5" id="KW-0812">Transmembrane</keyword>
<evidence type="ECO:0000256" key="2">
    <source>
        <dbReference type="ARBA" id="ARBA00011233"/>
    </source>
</evidence>
<dbReference type="OrthoDB" id="8957883at2"/>
<dbReference type="InterPro" id="IPR050298">
    <property type="entry name" value="Gram-neg_bact_OMP"/>
</dbReference>
<feature type="signal peptide" evidence="11">
    <location>
        <begin position="1"/>
        <end position="22"/>
    </location>
</feature>
<evidence type="ECO:0000256" key="4">
    <source>
        <dbReference type="ARBA" id="ARBA00022452"/>
    </source>
</evidence>
<evidence type="ECO:0000256" key="3">
    <source>
        <dbReference type="ARBA" id="ARBA00022448"/>
    </source>
</evidence>
<dbReference type="InterPro" id="IPR001702">
    <property type="entry name" value="Porin_Gram-ve"/>
</dbReference>
<evidence type="ECO:0000313" key="13">
    <source>
        <dbReference type="EMBL" id="SDF68155.1"/>
    </source>
</evidence>
<accession>A0A1G7N244</accession>
<keyword evidence="8" id="KW-0626">Porin</keyword>